<dbReference type="InterPro" id="IPR055803">
    <property type="entry name" value="DUF7379"/>
</dbReference>
<name>A0A935Q2D1_9PROT</name>
<sequence>MSDHADQTLTLKLTGTRIDKPELPALLRAGALRGTRAVADPFLPDDYVRVVDAFDLSPSGRSSVAAERDVALAVKPGQVLVLELPDGTTLITSGARLEEELQRVAPEAASAGALKLDDVQPRGAASRGLLDSLGRLVSRVFVLDRGGVADAIIDEALEQVRKLAGDALADKLRDGAEWGINYLATRALMWAIERRLLREPGLYRWVAAQKAATDLFSINDRRLVEAAGQGPLLVFIHGTGSHTTGSFGDLRAVASEAQLDWDLIEARYGERVYGFEHRTFSESPIENALLLARTLPAGAQIDLVTHSRGGIVGDLLCVDWNDAALTQELIDGYARFRTEQNEDVKDLDEADARDRRDLLALVTELRDKRFVVGRYVRVAAPVSGTLLVGSNLDLFLSGLLTLFGVVTTLQASPYYLALKRIVLEIARNRADANRVPGLEAMLPGSAVSRLLRLARPQKDLRLGVIAGDIEGSSRFKRLVEFLADWAIYERNDNDLVVDTASMATGVARPDNARRLFVQGPKVDHFSYFGNADSRGALAGWLTAADPAAVPGFDPLPRGFAEPHGTAGRRGGVRGEEGPRSVVIVLPGIMGSHLQVGSDRVWFDPLDIARGGLEKIAYRPENLDKMNAEKLFEMFYGDLCEYLERTHRVVRYPYDWRRPVQHAAEGLARELRTALAATAAAPLPVRILAHSMGGLVTRAMAAAEPDLWKDFLARDGSRFVMLGTPNQGSHLMVEMLLGKGDTLRKLAMLDTRHSFQQVLDLVAGFRGGLQLLPRPGFKDGGTHIDDYLKPKVWDDFRAQVFDFWFGNGKVGVPLDAACTEARSLWELPDLRTPRVPGDHPEKVIYVCGKADNTACGITVTGGRVKMLGTPEGDGSVSWASGRIDGIGEAYLMDAAHGDLADTEEHFESLVQLLADGTTAHLPRGWPSAVARGEAAPATIVYDAGPATVPTDEEAARGLLGASTRRRARRAAAPAVLKVGCTAMDLRYAADPILVGHYENDPISGAEAMIDRDVVCNELTMRKHLGLYPGAVGTATVVLVDPNEHERQRGTQRGALVTGLGEFGKLTASSLTEAVRAAALRYLLSKVEREGYVCVEVDDGVPPLEVGLCTLLLGFNSTANIGVGDSVHAIVRGVLEANRQFADGQRRRRRACIVRLEIVERSLDVAITAAKELRVVAARLDAEAPQLGMRVAAEAELRQKEGEGARPRLEVLAQAGYWPQLIVTDANAPLDGDESPPAAAPDHRASAPDKLKYVFLSERARAEAEVVQSQPGLIETLVRLSIHRQNYDRDLSRTLFQLMVPLDFKEATRQAGSLALLVDRRTANLPWELLCADEEPLVTKTALVRRLVSGRWRQRVRSTVDKVAFVVGNPSTEGFAKAFPNKANKGEIDPPSLAGAETEAYAVTRILRGAGYQLVESIGSDQRAVDIINRLFQRPYRILHIAAHGEFDIKAADGKARSGVLLSDGLMLTAAEVGQMEVVPDLVFLNCCHLGTIDGKPVVRGVEYNKLASSLSRELIEMGVRAVVVAGWAVDDRAGQHFAEVFYRCLIDEGRPFGNAVHEARVDTYRAYRTTNTWGAFQAYGDPGFLIDPARSRAGSRWDGDKFAAPQELLDQFEQVRERLKCPGGGSAQTTLRALERETAALLARGAKGWAERGDVQYAIGRVYADFGEPGFARACEHYLKAIEREEDAARVPIKAIEQLANMEARSGADTGDLGVIERGGQRLLTLTKTVAAKPEKALAATSERSGVIGSAYKRMAANLAAKKGAAGEAFDDKAFRAALDNARDWYQKGEGEAGKPGFSPYCALNRLMLDALLGRKDAARLARKAGEAGEAARAKFRESRDYWDAMMPADAEVAVAMFAGTLEDDMQAPTTIEALVDGYRQARSSVIEDARSWDSVVKQIVILATLADALDRKVLADRLGKLASCLQPGVVVPHSAEPSPLPAELPSTAAPD</sequence>
<proteinExistence type="predicted"/>
<dbReference type="Gene3D" id="3.40.50.1820">
    <property type="entry name" value="alpha/beta hydrolase"/>
    <property type="match status" value="1"/>
</dbReference>
<evidence type="ECO:0000313" key="3">
    <source>
        <dbReference type="EMBL" id="MBK7677770.1"/>
    </source>
</evidence>
<dbReference type="GO" id="GO:0006629">
    <property type="term" value="P:lipid metabolic process"/>
    <property type="evidence" value="ECO:0007669"/>
    <property type="project" value="InterPro"/>
</dbReference>
<dbReference type="InterPro" id="IPR024983">
    <property type="entry name" value="CHAT_dom"/>
</dbReference>
<organism evidence="3 4">
    <name type="scientific">Candidatus Accumulibacter proximus</name>
    <dbReference type="NCBI Taxonomy" id="2954385"/>
    <lineage>
        <taxon>Bacteria</taxon>
        <taxon>Pseudomonadati</taxon>
        <taxon>Pseudomonadota</taxon>
        <taxon>Betaproteobacteria</taxon>
        <taxon>Candidatus Accumulibacter</taxon>
    </lineage>
</organism>
<dbReference type="Pfam" id="PF20308">
    <property type="entry name" value="TPR-S"/>
    <property type="match status" value="1"/>
</dbReference>
<evidence type="ECO:0000313" key="4">
    <source>
        <dbReference type="Proteomes" id="UP000697998"/>
    </source>
</evidence>
<dbReference type="PANTHER" id="PTHR37946">
    <property type="entry name" value="SLL1969 PROTEIN"/>
    <property type="match status" value="1"/>
</dbReference>
<dbReference type="InterPro" id="IPR003386">
    <property type="entry name" value="LACT/PDAT_acylTrfase"/>
</dbReference>
<protein>
    <submittedName>
        <fullName evidence="3">CHAT domain-containing protein</fullName>
    </submittedName>
</protein>
<comment type="caution">
    <text evidence="3">The sequence shown here is derived from an EMBL/GenBank/DDBJ whole genome shotgun (WGS) entry which is preliminary data.</text>
</comment>
<dbReference type="Proteomes" id="UP000697998">
    <property type="component" value="Unassembled WGS sequence"/>
</dbReference>
<dbReference type="InterPro" id="IPR046880">
    <property type="entry name" value="TPR-S"/>
</dbReference>
<feature type="domain" description="CHAT" evidence="1">
    <location>
        <begin position="1288"/>
        <end position="1580"/>
    </location>
</feature>
<dbReference type="PANTHER" id="PTHR37946:SF1">
    <property type="entry name" value="SLL1969 PROTEIN"/>
    <property type="match status" value="1"/>
</dbReference>
<dbReference type="InterPro" id="IPR029058">
    <property type="entry name" value="AB_hydrolase_fold"/>
</dbReference>
<feature type="domain" description="DUF7379" evidence="2">
    <location>
        <begin position="233"/>
        <end position="318"/>
    </location>
</feature>
<evidence type="ECO:0000259" key="1">
    <source>
        <dbReference type="Pfam" id="PF12770"/>
    </source>
</evidence>
<dbReference type="SUPFAM" id="SSF53474">
    <property type="entry name" value="alpha/beta-Hydrolases"/>
    <property type="match status" value="2"/>
</dbReference>
<dbReference type="GO" id="GO:0008374">
    <property type="term" value="F:O-acyltransferase activity"/>
    <property type="evidence" value="ECO:0007669"/>
    <property type="project" value="InterPro"/>
</dbReference>
<dbReference type="Pfam" id="PF24096">
    <property type="entry name" value="DUF7379"/>
    <property type="match status" value="1"/>
</dbReference>
<dbReference type="EMBL" id="JADJMH010000040">
    <property type="protein sequence ID" value="MBK7677770.1"/>
    <property type="molecule type" value="Genomic_DNA"/>
</dbReference>
<reference evidence="3 4" key="1">
    <citation type="submission" date="2020-10" db="EMBL/GenBank/DDBJ databases">
        <title>Connecting structure to function with the recovery of over 1000 high-quality activated sludge metagenome-assembled genomes encoding full-length rRNA genes using long-read sequencing.</title>
        <authorList>
            <person name="Singleton C.M."/>
            <person name="Petriglieri F."/>
            <person name="Kristensen J.M."/>
            <person name="Kirkegaard R.H."/>
            <person name="Michaelsen T.Y."/>
            <person name="Andersen M.H."/>
            <person name="Karst S.M."/>
            <person name="Dueholm M.S."/>
            <person name="Nielsen P.H."/>
            <person name="Albertsen M."/>
        </authorList>
    </citation>
    <scope>NUCLEOTIDE SEQUENCE [LARGE SCALE GENOMIC DNA]</scope>
    <source>
        <strain evidence="3">EsbW_18-Q3-R4-48_BATAC.285</strain>
    </source>
</reference>
<accession>A0A935Q2D1</accession>
<gene>
    <name evidence="3" type="ORF">IPJ27_25210</name>
</gene>
<evidence type="ECO:0000259" key="2">
    <source>
        <dbReference type="Pfam" id="PF24096"/>
    </source>
</evidence>
<dbReference type="Pfam" id="PF12770">
    <property type="entry name" value="CHAT"/>
    <property type="match status" value="1"/>
</dbReference>
<dbReference type="Pfam" id="PF02450">
    <property type="entry name" value="LCAT"/>
    <property type="match status" value="1"/>
</dbReference>